<proteinExistence type="predicted"/>
<feature type="region of interest" description="Disordered" evidence="1">
    <location>
        <begin position="69"/>
        <end position="99"/>
    </location>
</feature>
<dbReference type="CDD" id="cd05379">
    <property type="entry name" value="CAP_bacterial"/>
    <property type="match status" value="1"/>
</dbReference>
<accession>A0A6P2CPY4</accession>
<dbReference type="EMBL" id="LR593886">
    <property type="protein sequence ID" value="VTR90963.1"/>
    <property type="molecule type" value="Genomic_DNA"/>
</dbReference>
<dbReference type="SUPFAM" id="SSF55797">
    <property type="entry name" value="PR-1-like"/>
    <property type="match status" value="1"/>
</dbReference>
<dbReference type="InterPro" id="IPR035940">
    <property type="entry name" value="CAP_sf"/>
</dbReference>
<feature type="signal peptide" evidence="2">
    <location>
        <begin position="1"/>
        <end position="21"/>
    </location>
</feature>
<dbReference type="InterPro" id="IPR014044">
    <property type="entry name" value="CAP_dom"/>
</dbReference>
<evidence type="ECO:0000313" key="5">
    <source>
        <dbReference type="Proteomes" id="UP000464178"/>
    </source>
</evidence>
<organism evidence="4 5">
    <name type="scientific">Gemmata massiliana</name>
    <dbReference type="NCBI Taxonomy" id="1210884"/>
    <lineage>
        <taxon>Bacteria</taxon>
        <taxon>Pseudomonadati</taxon>
        <taxon>Planctomycetota</taxon>
        <taxon>Planctomycetia</taxon>
        <taxon>Gemmatales</taxon>
        <taxon>Gemmataceae</taxon>
        <taxon>Gemmata</taxon>
    </lineage>
</organism>
<keyword evidence="2" id="KW-0732">Signal</keyword>
<evidence type="ECO:0000313" key="4">
    <source>
        <dbReference type="EMBL" id="VTR90963.1"/>
    </source>
</evidence>
<dbReference type="PANTHER" id="PTHR31157:SF1">
    <property type="entry name" value="SCP DOMAIN-CONTAINING PROTEIN"/>
    <property type="match status" value="1"/>
</dbReference>
<feature type="chain" id="PRO_5026985756" description="SCP domain-containing protein" evidence="2">
    <location>
        <begin position="22"/>
        <end position="163"/>
    </location>
</feature>
<keyword evidence="5" id="KW-1185">Reference proteome</keyword>
<dbReference type="PANTHER" id="PTHR31157">
    <property type="entry name" value="SCP DOMAIN-CONTAINING PROTEIN"/>
    <property type="match status" value="1"/>
</dbReference>
<gene>
    <name evidence="4" type="ORF">SOIL9_67510</name>
</gene>
<dbReference type="KEGG" id="gms:SOIL9_67510"/>
<evidence type="ECO:0000256" key="1">
    <source>
        <dbReference type="SAM" id="MobiDB-lite"/>
    </source>
</evidence>
<evidence type="ECO:0000259" key="3">
    <source>
        <dbReference type="Pfam" id="PF00188"/>
    </source>
</evidence>
<sequence>MNRLACLLFAIALSFFSGARACNKNDAPREDLKLTADEQAVVDLTNAERKKADLQPLKPNPQLMEAARGHAQNMAKQDKLEHVLDDKTPADRTKAAGYKSGTIGENIAWNQKKREGRRRRVDGLGNAPRQHFEEGLHRDRSCCSEEREGGTVLGAGVREAVRT</sequence>
<feature type="domain" description="SCP" evidence="3">
    <location>
        <begin position="42"/>
        <end position="97"/>
    </location>
</feature>
<evidence type="ECO:0000256" key="2">
    <source>
        <dbReference type="SAM" id="SignalP"/>
    </source>
</evidence>
<feature type="compositionally biased region" description="Basic and acidic residues" evidence="1">
    <location>
        <begin position="76"/>
        <end position="94"/>
    </location>
</feature>
<reference evidence="4 5" key="1">
    <citation type="submission" date="2019-05" db="EMBL/GenBank/DDBJ databases">
        <authorList>
            <consortium name="Science for Life Laboratories"/>
        </authorList>
    </citation>
    <scope>NUCLEOTIDE SEQUENCE [LARGE SCALE GENOMIC DNA]</scope>
    <source>
        <strain evidence="4">Soil9</strain>
    </source>
</reference>
<dbReference type="Pfam" id="PF00188">
    <property type="entry name" value="CAP"/>
    <property type="match status" value="1"/>
</dbReference>
<dbReference type="Proteomes" id="UP000464178">
    <property type="component" value="Chromosome"/>
</dbReference>
<name>A0A6P2CPY4_9BACT</name>
<dbReference type="AlphaFoldDB" id="A0A6P2CPY4"/>
<dbReference type="Gene3D" id="3.40.33.10">
    <property type="entry name" value="CAP"/>
    <property type="match status" value="1"/>
</dbReference>
<protein>
    <recommendedName>
        <fullName evidence="3">SCP domain-containing protein</fullName>
    </recommendedName>
</protein>